<dbReference type="Gene3D" id="3.30.300.70">
    <property type="entry name" value="RimP-like superfamily, N-terminal"/>
    <property type="match status" value="1"/>
</dbReference>
<comment type="caution">
    <text evidence="6">The sequence shown here is derived from an EMBL/GenBank/DDBJ whole genome shotgun (WGS) entry which is preliminary data.</text>
</comment>
<dbReference type="InterPro" id="IPR035956">
    <property type="entry name" value="RimP_N_sf"/>
</dbReference>
<dbReference type="InterPro" id="IPR028998">
    <property type="entry name" value="RimP_C"/>
</dbReference>
<dbReference type="PANTHER" id="PTHR33867:SF1">
    <property type="entry name" value="RIBOSOME MATURATION FACTOR RIMP"/>
    <property type="match status" value="1"/>
</dbReference>
<dbReference type="HAMAP" id="MF_01077">
    <property type="entry name" value="RimP"/>
    <property type="match status" value="1"/>
</dbReference>
<dbReference type="RefSeq" id="WP_022141219.1">
    <property type="nucleotide sequence ID" value="NZ_JACRSW010000016.1"/>
</dbReference>
<evidence type="ECO:0000256" key="3">
    <source>
        <dbReference type="HAMAP-Rule" id="MF_01077"/>
    </source>
</evidence>
<evidence type="ECO:0000259" key="5">
    <source>
        <dbReference type="Pfam" id="PF17384"/>
    </source>
</evidence>
<comment type="function">
    <text evidence="3">Required for maturation of 30S ribosomal subunits.</text>
</comment>
<dbReference type="PANTHER" id="PTHR33867">
    <property type="entry name" value="RIBOSOME MATURATION FACTOR RIMP"/>
    <property type="match status" value="1"/>
</dbReference>
<keyword evidence="2 3" id="KW-0690">Ribosome biogenesis</keyword>
<keyword evidence="7" id="KW-1185">Reference proteome</keyword>
<comment type="subcellular location">
    <subcellularLocation>
        <location evidence="3">Cytoplasm</location>
    </subcellularLocation>
</comment>
<dbReference type="SUPFAM" id="SSF74942">
    <property type="entry name" value="YhbC-like, C-terminal domain"/>
    <property type="match status" value="1"/>
</dbReference>
<sequence length="165" mass="19048">MSKREEYEARAEKLLEPIMEENHFELVDVEYVKEAGNWYLRAYVDKEGGITLDDCELVNRAWSDLMDENDFIPEAYILEVSSPGLGRQLKKEKDFKRSIGQDVDVKFYQSRKIPAGRNGKEVSVKEITGTLKAYTKEKITLETDFAKEYEIACSDISTVKLTIDF</sequence>
<gene>
    <name evidence="3" type="primary">rimP</name>
    <name evidence="6" type="ORF">H8700_05080</name>
</gene>
<evidence type="ECO:0000256" key="1">
    <source>
        <dbReference type="ARBA" id="ARBA00022490"/>
    </source>
</evidence>
<proteinExistence type="inferred from homology"/>
<protein>
    <recommendedName>
        <fullName evidence="3">Ribosome maturation factor RimP</fullName>
    </recommendedName>
</protein>
<comment type="similarity">
    <text evidence="3">Belongs to the RimP family.</text>
</comment>
<evidence type="ECO:0000256" key="2">
    <source>
        <dbReference type="ARBA" id="ARBA00022517"/>
    </source>
</evidence>
<accession>A0ABR7MV44</accession>
<dbReference type="CDD" id="cd01734">
    <property type="entry name" value="YlxS_C"/>
    <property type="match status" value="1"/>
</dbReference>
<feature type="domain" description="Ribosome maturation factor RimP N-terminal" evidence="4">
    <location>
        <begin position="14"/>
        <end position="85"/>
    </location>
</feature>
<evidence type="ECO:0000313" key="7">
    <source>
        <dbReference type="Proteomes" id="UP000637513"/>
    </source>
</evidence>
<dbReference type="InterPro" id="IPR028989">
    <property type="entry name" value="RimP_N"/>
</dbReference>
<dbReference type="Pfam" id="PF02576">
    <property type="entry name" value="RimP_N"/>
    <property type="match status" value="1"/>
</dbReference>
<evidence type="ECO:0000259" key="4">
    <source>
        <dbReference type="Pfam" id="PF02576"/>
    </source>
</evidence>
<organism evidence="6 7">
    <name type="scientific">Jutongia hominis</name>
    <dbReference type="NCBI Taxonomy" id="2763664"/>
    <lineage>
        <taxon>Bacteria</taxon>
        <taxon>Bacillati</taxon>
        <taxon>Bacillota</taxon>
        <taxon>Clostridia</taxon>
        <taxon>Lachnospirales</taxon>
        <taxon>Lachnospiraceae</taxon>
        <taxon>Jutongia</taxon>
    </lineage>
</organism>
<evidence type="ECO:0000313" key="6">
    <source>
        <dbReference type="EMBL" id="MBC8557078.1"/>
    </source>
</evidence>
<dbReference type="InterPro" id="IPR036847">
    <property type="entry name" value="RimP_C_sf"/>
</dbReference>
<reference evidence="6 7" key="1">
    <citation type="submission" date="2020-08" db="EMBL/GenBank/DDBJ databases">
        <title>Genome public.</title>
        <authorList>
            <person name="Liu C."/>
            <person name="Sun Q."/>
        </authorList>
    </citation>
    <scope>NUCLEOTIDE SEQUENCE [LARGE SCALE GENOMIC DNA]</scope>
    <source>
        <strain evidence="6 7">BX3</strain>
    </source>
</reference>
<dbReference type="Proteomes" id="UP000637513">
    <property type="component" value="Unassembled WGS sequence"/>
</dbReference>
<dbReference type="Pfam" id="PF17384">
    <property type="entry name" value="DUF150_C"/>
    <property type="match status" value="1"/>
</dbReference>
<dbReference type="SUPFAM" id="SSF75420">
    <property type="entry name" value="YhbC-like, N-terminal domain"/>
    <property type="match status" value="1"/>
</dbReference>
<dbReference type="InterPro" id="IPR003728">
    <property type="entry name" value="Ribosome_maturation_RimP"/>
</dbReference>
<feature type="domain" description="Ribosome maturation factor RimP C-terminal" evidence="5">
    <location>
        <begin position="89"/>
        <end position="165"/>
    </location>
</feature>
<name>A0ABR7MV44_9FIRM</name>
<dbReference type="Gene3D" id="2.30.30.180">
    <property type="entry name" value="Ribosome maturation factor RimP, C-terminal domain"/>
    <property type="match status" value="1"/>
</dbReference>
<dbReference type="EMBL" id="JACRSW010000016">
    <property type="protein sequence ID" value="MBC8557078.1"/>
    <property type="molecule type" value="Genomic_DNA"/>
</dbReference>
<keyword evidence="1 3" id="KW-0963">Cytoplasm</keyword>